<gene>
    <name evidence="1" type="ordered locus">Tneu_1269</name>
</gene>
<reference evidence="1" key="1">
    <citation type="submission" date="2008-03" db="EMBL/GenBank/DDBJ databases">
        <title>Complete sequence of Thermoproteus neutrophilus V24Sta.</title>
        <authorList>
            <consortium name="US DOE Joint Genome Institute"/>
            <person name="Copeland A."/>
            <person name="Lucas S."/>
            <person name="Lapidus A."/>
            <person name="Glavina del Rio T."/>
            <person name="Dalin E."/>
            <person name="Tice H."/>
            <person name="Bruce D."/>
            <person name="Goodwin L."/>
            <person name="Pitluck S."/>
            <person name="Sims D."/>
            <person name="Brettin T."/>
            <person name="Detter J.C."/>
            <person name="Han C."/>
            <person name="Kuske C.R."/>
            <person name="Schmutz J."/>
            <person name="Larimer F."/>
            <person name="Land M."/>
            <person name="Hauser L."/>
            <person name="Kyrpides N."/>
            <person name="Mikhailova N."/>
            <person name="Biddle J.F."/>
            <person name="Zhang Z."/>
            <person name="Fitz-Gibbon S.T."/>
            <person name="Lowe T.M."/>
            <person name="Saltikov C."/>
            <person name="House C.H."/>
            <person name="Richardson P."/>
        </authorList>
    </citation>
    <scope>NUCLEOTIDE SEQUENCE [LARGE SCALE GENOMIC DNA]</scope>
    <source>
        <strain evidence="1">V24Sta</strain>
    </source>
</reference>
<sequence length="193" mass="20915">MLEFELYQDHLAVYYRGRKIPVLPLYTTPTLHHVQYVAAYVARRLLEAGVLRFKTGDPRAAKVIELACRGRCTYGEDGVDVEGVLEEAYYNHLADRVLAYAVSTDALVIPCADQPLARALARRAREYAPGLMLVASQHGGVCPEADVAHVPQPAEAPIPLGPASRAALGTAMWAIDEGVAESPLTPLLDAEVP</sequence>
<dbReference type="GeneID" id="6165690"/>
<dbReference type="RefSeq" id="WP_012350615.1">
    <property type="nucleotide sequence ID" value="NC_010525.1"/>
</dbReference>
<dbReference type="EMBL" id="CP001014">
    <property type="protein sequence ID" value="ACB40196.1"/>
    <property type="molecule type" value="Genomic_DNA"/>
</dbReference>
<proteinExistence type="predicted"/>
<accession>B1Y8W7</accession>
<name>B1Y8W7_PYRNV</name>
<evidence type="ECO:0000313" key="1">
    <source>
        <dbReference type="EMBL" id="ACB40196.1"/>
    </source>
</evidence>
<dbReference type="HOGENOM" id="CLU_1352157_0_0_2"/>
<dbReference type="AlphaFoldDB" id="B1Y8W7"/>
<dbReference type="eggNOG" id="arCOG05554">
    <property type="taxonomic scope" value="Archaea"/>
</dbReference>
<evidence type="ECO:0000313" key="2">
    <source>
        <dbReference type="Proteomes" id="UP000001694"/>
    </source>
</evidence>
<dbReference type="OrthoDB" id="27466at2157"/>
<organism evidence="1 2">
    <name type="scientific">Pyrobaculum neutrophilum (strain DSM 2338 / JCM 9278 / NBRC 100436 / V24Sta)</name>
    <name type="common">Thermoproteus neutrophilus</name>
    <dbReference type="NCBI Taxonomy" id="444157"/>
    <lineage>
        <taxon>Archaea</taxon>
        <taxon>Thermoproteota</taxon>
        <taxon>Thermoprotei</taxon>
        <taxon>Thermoproteales</taxon>
        <taxon>Thermoproteaceae</taxon>
        <taxon>Pyrobaculum</taxon>
    </lineage>
</organism>
<protein>
    <submittedName>
        <fullName evidence="1">Uncharacterized protein</fullName>
    </submittedName>
</protein>
<dbReference type="KEGG" id="tne:Tneu_1269"/>
<dbReference type="Proteomes" id="UP000001694">
    <property type="component" value="Chromosome"/>
</dbReference>
<keyword evidence="2" id="KW-1185">Reference proteome</keyword>
<dbReference type="STRING" id="444157.Tneu_1269"/>